<keyword evidence="2" id="KW-1185">Reference proteome</keyword>
<reference evidence="1 2" key="1">
    <citation type="journal article" date="2012" name="PLoS Pathog.">
        <title>Diverse lifestyles and strategies of plant pathogenesis encoded in the genomes of eighteen Dothideomycetes fungi.</title>
        <authorList>
            <person name="Ohm R.A."/>
            <person name="Feau N."/>
            <person name="Henrissat B."/>
            <person name="Schoch C.L."/>
            <person name="Horwitz B.A."/>
            <person name="Barry K.W."/>
            <person name="Condon B.J."/>
            <person name="Copeland A.C."/>
            <person name="Dhillon B."/>
            <person name="Glaser F."/>
            <person name="Hesse C.N."/>
            <person name="Kosti I."/>
            <person name="LaButti K."/>
            <person name="Lindquist E.A."/>
            <person name="Lucas S."/>
            <person name="Salamov A.A."/>
            <person name="Bradshaw R.E."/>
            <person name="Ciuffetti L."/>
            <person name="Hamelin R.C."/>
            <person name="Kema G.H.J."/>
            <person name="Lawrence C."/>
            <person name="Scott J.A."/>
            <person name="Spatafora J.W."/>
            <person name="Turgeon B.G."/>
            <person name="de Wit P.J.G.M."/>
            <person name="Zhong S."/>
            <person name="Goodwin S.B."/>
            <person name="Grigoriev I.V."/>
        </authorList>
    </citation>
    <scope>NUCLEOTIDE SEQUENCE [LARGE SCALE GENOMIC DNA]</scope>
    <source>
        <strain evidence="1 2">UAMH 10762</strain>
    </source>
</reference>
<dbReference type="RefSeq" id="XP_007677882.1">
    <property type="nucleotide sequence ID" value="XM_007679692.1"/>
</dbReference>
<dbReference type="GeneID" id="19115300"/>
<dbReference type="HOGENOM" id="CLU_2412930_0_0_1"/>
<dbReference type="KEGG" id="bcom:BAUCODRAFT_540900"/>
<organism evidence="1 2">
    <name type="scientific">Baudoinia panamericana (strain UAMH 10762)</name>
    <name type="common">Angels' share fungus</name>
    <name type="synonym">Baudoinia compniacensis (strain UAMH 10762)</name>
    <dbReference type="NCBI Taxonomy" id="717646"/>
    <lineage>
        <taxon>Eukaryota</taxon>
        <taxon>Fungi</taxon>
        <taxon>Dikarya</taxon>
        <taxon>Ascomycota</taxon>
        <taxon>Pezizomycotina</taxon>
        <taxon>Dothideomycetes</taxon>
        <taxon>Dothideomycetidae</taxon>
        <taxon>Mycosphaerellales</taxon>
        <taxon>Teratosphaeriaceae</taxon>
        <taxon>Baudoinia</taxon>
    </lineage>
</organism>
<dbReference type="Proteomes" id="UP000011761">
    <property type="component" value="Unassembled WGS sequence"/>
</dbReference>
<evidence type="ECO:0000313" key="1">
    <source>
        <dbReference type="EMBL" id="EMC95407.1"/>
    </source>
</evidence>
<gene>
    <name evidence="1" type="ORF">BAUCODRAFT_540900</name>
</gene>
<accession>M2LM62</accession>
<dbReference type="AlphaFoldDB" id="M2LM62"/>
<sequence>MDWQHVRLASANLLLHLSDFDDFGFLFAVSRTRRPAGCVIVELSIHDVAWRSARWFHQDFDACLLVMVPELASRVGSKKYLQFSGVSLPVTT</sequence>
<protein>
    <submittedName>
        <fullName evidence="1">Uncharacterized protein</fullName>
    </submittedName>
</protein>
<dbReference type="EMBL" id="KB445557">
    <property type="protein sequence ID" value="EMC95407.1"/>
    <property type="molecule type" value="Genomic_DNA"/>
</dbReference>
<proteinExistence type="predicted"/>
<evidence type="ECO:0000313" key="2">
    <source>
        <dbReference type="Proteomes" id="UP000011761"/>
    </source>
</evidence>
<name>M2LM62_BAUPA</name>